<name>A0A0T5NVS0_9RHOB</name>
<dbReference type="AlphaFoldDB" id="A0A0T5NVS0"/>
<gene>
    <name evidence="2" type="ORF">XM53_07675</name>
</gene>
<dbReference type="PANTHER" id="PTHR43194:SF2">
    <property type="entry name" value="PEROXISOMAL MEMBRANE PROTEIN LPX1"/>
    <property type="match status" value="1"/>
</dbReference>
<dbReference type="PATRIC" id="fig|1641875.4.peg.3935"/>
<dbReference type="InterPro" id="IPR000073">
    <property type="entry name" value="AB_hydrolase_1"/>
</dbReference>
<evidence type="ECO:0000313" key="2">
    <source>
        <dbReference type="EMBL" id="KRS13027.1"/>
    </source>
</evidence>
<feature type="domain" description="AB hydrolase-1" evidence="1">
    <location>
        <begin position="26"/>
        <end position="259"/>
    </location>
</feature>
<dbReference type="PRINTS" id="PR00111">
    <property type="entry name" value="ABHYDROLASE"/>
</dbReference>
<dbReference type="RefSeq" id="WP_057791964.1">
    <property type="nucleotide sequence ID" value="NZ_LAXJ01000007.1"/>
</dbReference>
<dbReference type="PANTHER" id="PTHR43194">
    <property type="entry name" value="HYDROLASE ALPHA/BETA FOLD FAMILY"/>
    <property type="match status" value="1"/>
</dbReference>
<dbReference type="Pfam" id="PF12697">
    <property type="entry name" value="Abhydrolase_6"/>
    <property type="match status" value="1"/>
</dbReference>
<keyword evidence="2" id="KW-0378">Hydrolase</keyword>
<dbReference type="SUPFAM" id="SSF53474">
    <property type="entry name" value="alpha/beta-Hydrolases"/>
    <property type="match status" value="1"/>
</dbReference>
<dbReference type="GO" id="GO:0016787">
    <property type="term" value="F:hydrolase activity"/>
    <property type="evidence" value="ECO:0007669"/>
    <property type="project" value="UniProtKB-KW"/>
</dbReference>
<comment type="caution">
    <text evidence="2">The sequence shown here is derived from an EMBL/GenBank/DDBJ whole genome shotgun (WGS) entry which is preliminary data.</text>
</comment>
<dbReference type="InterPro" id="IPR050228">
    <property type="entry name" value="Carboxylesterase_BioH"/>
</dbReference>
<organism evidence="2 3">
    <name type="scientific">Roseovarius atlanticus</name>
    <dbReference type="NCBI Taxonomy" id="1641875"/>
    <lineage>
        <taxon>Bacteria</taxon>
        <taxon>Pseudomonadati</taxon>
        <taxon>Pseudomonadota</taxon>
        <taxon>Alphaproteobacteria</taxon>
        <taxon>Rhodobacterales</taxon>
        <taxon>Roseobacteraceae</taxon>
        <taxon>Roseovarius</taxon>
    </lineage>
</organism>
<dbReference type="InterPro" id="IPR029058">
    <property type="entry name" value="AB_hydrolase_fold"/>
</dbReference>
<evidence type="ECO:0000259" key="1">
    <source>
        <dbReference type="Pfam" id="PF12697"/>
    </source>
</evidence>
<keyword evidence="3" id="KW-1185">Reference proteome</keyword>
<proteinExistence type="predicted"/>
<dbReference type="EMBL" id="LAXJ01000007">
    <property type="protein sequence ID" value="KRS13027.1"/>
    <property type="molecule type" value="Genomic_DNA"/>
</dbReference>
<protein>
    <submittedName>
        <fullName evidence="2">Alpha/beta hydrolase</fullName>
    </submittedName>
</protein>
<dbReference type="Proteomes" id="UP000051295">
    <property type="component" value="Unassembled WGS sequence"/>
</dbReference>
<dbReference type="Gene3D" id="3.40.50.1820">
    <property type="entry name" value="alpha/beta hydrolase"/>
    <property type="match status" value="1"/>
</dbReference>
<accession>A0A0T5NVS0</accession>
<evidence type="ECO:0000313" key="3">
    <source>
        <dbReference type="Proteomes" id="UP000051295"/>
    </source>
</evidence>
<reference evidence="2 3" key="1">
    <citation type="submission" date="2015-04" db="EMBL/GenBank/DDBJ databases">
        <title>The draft genome sequence of Roseovarius sp.R12b.</title>
        <authorList>
            <person name="Li G."/>
            <person name="Lai Q."/>
            <person name="Shao Z."/>
            <person name="Yan P."/>
        </authorList>
    </citation>
    <scope>NUCLEOTIDE SEQUENCE [LARGE SCALE GENOMIC DNA]</scope>
    <source>
        <strain evidence="2 3">R12B</strain>
    </source>
</reference>
<dbReference type="STRING" id="1641875.XM53_07675"/>
<sequence>MPEALKAGFPTYWTTFGQGPQPALAIHCSLAHSGSWGALARHLSGALTLTAFDMPGHGRSGAWDERGEIQEVTAEIATDLLDGPAHVIGHSFGATVALRLAVMRPGLVRSLVLIEPVFFAVALVDHPQMRDGFAKQMAGFTDGMEAGDGHAAARAFLSVWGNGAEWESLSAAERDRLATQMPLIEAGHPALYDDVGGLLAPGVLQAVRQPALLIEGSTSPDIISAINEGLAARLPRAERAVIAGAGHMVPLTHARQVSAEILRFLRNV</sequence>
<dbReference type="OrthoDB" id="9804723at2"/>